<dbReference type="PROSITE" id="PS52035">
    <property type="entry name" value="PEPTIDASE_M14"/>
    <property type="match status" value="1"/>
</dbReference>
<dbReference type="PROSITE" id="PS00132">
    <property type="entry name" value="CARBOXYPEPT_ZN_1"/>
    <property type="match status" value="1"/>
</dbReference>
<organism evidence="18 19">
    <name type="scientific">Sphaerisporangium rufum</name>
    <dbReference type="NCBI Taxonomy" id="1381558"/>
    <lineage>
        <taxon>Bacteria</taxon>
        <taxon>Bacillati</taxon>
        <taxon>Actinomycetota</taxon>
        <taxon>Actinomycetes</taxon>
        <taxon>Streptosporangiales</taxon>
        <taxon>Streptosporangiaceae</taxon>
        <taxon>Sphaerisporangium</taxon>
    </lineage>
</organism>
<keyword evidence="5" id="KW-0479">Metal-binding</keyword>
<dbReference type="InterPro" id="IPR057247">
    <property type="entry name" value="CARBOXYPEPT_ZN_2"/>
</dbReference>
<dbReference type="PANTHER" id="PTHR11705:SF143">
    <property type="entry name" value="SLL0236 PROTEIN"/>
    <property type="match status" value="1"/>
</dbReference>
<evidence type="ECO:0000313" key="18">
    <source>
        <dbReference type="EMBL" id="GII79202.1"/>
    </source>
</evidence>
<evidence type="ECO:0000256" key="16">
    <source>
        <dbReference type="SAM" id="SignalP"/>
    </source>
</evidence>
<evidence type="ECO:0000256" key="2">
    <source>
        <dbReference type="ARBA" id="ARBA00005988"/>
    </source>
</evidence>
<dbReference type="FunFam" id="3.40.630.10:FF:000084">
    <property type="entry name" value="Carboxypeptidase B2"/>
    <property type="match status" value="1"/>
</dbReference>
<dbReference type="RefSeq" id="WP_203989019.1">
    <property type="nucleotide sequence ID" value="NZ_BOOU01000055.1"/>
</dbReference>
<keyword evidence="19" id="KW-1185">Reference proteome</keyword>
<feature type="domain" description="Peptidase M14" evidence="17">
    <location>
        <begin position="106"/>
        <end position="410"/>
    </location>
</feature>
<dbReference type="InterPro" id="IPR057246">
    <property type="entry name" value="CARBOXYPEPT_ZN_1"/>
</dbReference>
<dbReference type="PRINTS" id="PR00765">
    <property type="entry name" value="CRBOXYPTASEA"/>
</dbReference>
<protein>
    <recommendedName>
        <fullName evidence="13">Zinc carboxypeptidase</fullName>
        <ecNumber evidence="12">3.4.17.18</ecNumber>
    </recommendedName>
</protein>
<keyword evidence="3 18" id="KW-0121">Carboxypeptidase</keyword>
<keyword evidence="4" id="KW-0645">Protease</keyword>
<dbReference type="CDD" id="cd03859">
    <property type="entry name" value="M14_CPT"/>
    <property type="match status" value="1"/>
</dbReference>
<dbReference type="SUPFAM" id="SSF53187">
    <property type="entry name" value="Zn-dependent exopeptidases"/>
    <property type="match status" value="1"/>
</dbReference>
<evidence type="ECO:0000259" key="17">
    <source>
        <dbReference type="PROSITE" id="PS52035"/>
    </source>
</evidence>
<evidence type="ECO:0000256" key="10">
    <source>
        <dbReference type="ARBA" id="ARBA00050859"/>
    </source>
</evidence>
<gene>
    <name evidence="18" type="ORF">Sru01_41840</name>
</gene>
<dbReference type="InterPro" id="IPR000834">
    <property type="entry name" value="Peptidase_M14"/>
</dbReference>
<feature type="signal peptide" evidence="16">
    <location>
        <begin position="1"/>
        <end position="23"/>
    </location>
</feature>
<comment type="caution">
    <text evidence="18">The sequence shown here is derived from an EMBL/GenBank/DDBJ whole genome shotgun (WGS) entry which is preliminary data.</text>
</comment>
<evidence type="ECO:0000313" key="19">
    <source>
        <dbReference type="Proteomes" id="UP000655287"/>
    </source>
</evidence>
<dbReference type="PANTHER" id="PTHR11705">
    <property type="entry name" value="PROTEASE FAMILY M14 CARBOXYPEPTIDASE A,B"/>
    <property type="match status" value="1"/>
</dbReference>
<dbReference type="GO" id="GO:0005615">
    <property type="term" value="C:extracellular space"/>
    <property type="evidence" value="ECO:0007669"/>
    <property type="project" value="TreeGrafter"/>
</dbReference>
<comment type="catalytic activity">
    <reaction evidence="10">
        <text>Releases a C-terminal residue, which may be hydrophobic or positively charged.</text>
        <dbReference type="EC" id="3.4.17.18"/>
    </reaction>
</comment>
<evidence type="ECO:0000256" key="9">
    <source>
        <dbReference type="ARBA" id="ARBA00023049"/>
    </source>
</evidence>
<dbReference type="GO" id="GO:0008270">
    <property type="term" value="F:zinc ion binding"/>
    <property type="evidence" value="ECO:0007669"/>
    <property type="project" value="InterPro"/>
</dbReference>
<evidence type="ECO:0000256" key="13">
    <source>
        <dbReference type="ARBA" id="ARBA00074273"/>
    </source>
</evidence>
<evidence type="ECO:0000256" key="5">
    <source>
        <dbReference type="ARBA" id="ARBA00022723"/>
    </source>
</evidence>
<evidence type="ECO:0000256" key="14">
    <source>
        <dbReference type="PROSITE-ProRule" id="PRU01379"/>
    </source>
</evidence>
<reference evidence="18" key="1">
    <citation type="submission" date="2021-01" db="EMBL/GenBank/DDBJ databases">
        <title>Whole genome shotgun sequence of Sphaerisporangium rufum NBRC 109079.</title>
        <authorList>
            <person name="Komaki H."/>
            <person name="Tamura T."/>
        </authorList>
    </citation>
    <scope>NUCLEOTIDE SEQUENCE</scope>
    <source>
        <strain evidence="18">NBRC 109079</strain>
    </source>
</reference>
<feature type="region of interest" description="Disordered" evidence="15">
    <location>
        <begin position="83"/>
        <end position="106"/>
    </location>
</feature>
<feature type="active site" description="Proton donor/acceptor" evidence="14">
    <location>
        <position position="375"/>
    </location>
</feature>
<dbReference type="Gene3D" id="3.40.630.10">
    <property type="entry name" value="Zn peptidases"/>
    <property type="match status" value="1"/>
</dbReference>
<proteinExistence type="inferred from homology"/>
<comment type="similarity">
    <text evidence="2 14">Belongs to the peptidase M14 family.</text>
</comment>
<dbReference type="InterPro" id="IPR033810">
    <property type="entry name" value="Carboxypeptidase_T"/>
</dbReference>
<evidence type="ECO:0000256" key="12">
    <source>
        <dbReference type="ARBA" id="ARBA00066554"/>
    </source>
</evidence>
<name>A0A919R3V4_9ACTN</name>
<dbReference type="EC" id="3.4.17.18" evidence="12"/>
<evidence type="ECO:0000256" key="15">
    <source>
        <dbReference type="SAM" id="MobiDB-lite"/>
    </source>
</evidence>
<dbReference type="GO" id="GO:0004181">
    <property type="term" value="F:metallocarboxypeptidase activity"/>
    <property type="evidence" value="ECO:0007669"/>
    <property type="project" value="InterPro"/>
</dbReference>
<feature type="chain" id="PRO_5039125856" description="Zinc carboxypeptidase" evidence="16">
    <location>
        <begin position="24"/>
        <end position="424"/>
    </location>
</feature>
<dbReference type="PROSITE" id="PS00133">
    <property type="entry name" value="CARBOXYPEPT_ZN_2"/>
    <property type="match status" value="1"/>
</dbReference>
<evidence type="ECO:0000256" key="7">
    <source>
        <dbReference type="ARBA" id="ARBA00022801"/>
    </source>
</evidence>
<keyword evidence="8" id="KW-0862">Zinc</keyword>
<evidence type="ECO:0000256" key="11">
    <source>
        <dbReference type="ARBA" id="ARBA00055464"/>
    </source>
</evidence>
<dbReference type="Pfam" id="PF00246">
    <property type="entry name" value="Peptidase_M14"/>
    <property type="match status" value="1"/>
</dbReference>
<keyword evidence="7" id="KW-0378">Hydrolase</keyword>
<dbReference type="EMBL" id="BOOU01000055">
    <property type="protein sequence ID" value="GII79202.1"/>
    <property type="molecule type" value="Genomic_DNA"/>
</dbReference>
<evidence type="ECO:0000256" key="8">
    <source>
        <dbReference type="ARBA" id="ARBA00022833"/>
    </source>
</evidence>
<dbReference type="Proteomes" id="UP000655287">
    <property type="component" value="Unassembled WGS sequence"/>
</dbReference>
<dbReference type="AlphaFoldDB" id="A0A919R3V4"/>
<evidence type="ECO:0000256" key="6">
    <source>
        <dbReference type="ARBA" id="ARBA00022729"/>
    </source>
</evidence>
<evidence type="ECO:0000256" key="4">
    <source>
        <dbReference type="ARBA" id="ARBA00022670"/>
    </source>
</evidence>
<evidence type="ECO:0000256" key="3">
    <source>
        <dbReference type="ARBA" id="ARBA00022645"/>
    </source>
</evidence>
<dbReference type="SMART" id="SM00631">
    <property type="entry name" value="Zn_pept"/>
    <property type="match status" value="1"/>
</dbReference>
<accession>A0A919R3V4</accession>
<keyword evidence="6 16" id="KW-0732">Signal</keyword>
<keyword evidence="9" id="KW-0482">Metalloprotease</keyword>
<comment type="function">
    <text evidence="11">Carboxypeptidase that possesses the specificities of both mammalian Cpase A and B. Thus shows broad substrate specificity, being able to cleave Cbz-Gly-Leu, Cbz-Gly-Val, Cbz-Gly-Phe, Cbz-Gly-Lys and Bz-Gly-Arg in vitro.</text>
</comment>
<evidence type="ECO:0000256" key="1">
    <source>
        <dbReference type="ARBA" id="ARBA00001947"/>
    </source>
</evidence>
<sequence length="424" mass="46668">MGRRLLAALVTLVALCASLTPGAGATAEPPPARQYRVDGPDSARQRSLVARTGASIDEVRASSVVVTASRAEADRIAGLGYRLTALPGPRPPQRPRPQDFPGEDARYHNYPELSAAVDRLVAASPAIARRSRYGTTAQGRALIAVKISDNVAADENEPEVLFTAHQHAREHLTVEMALYLMNLLTTGYRSDPRITRLVDSREIWILPDLNPDGGEFDIATGAYRSWRKNRQATPGSPYIGTDLNRNWAYRWGCCRGSSASPPDETYRGAAAESTPEVRAVADFVRGRVVGGRQQIKAAIDFHTYSELVLWPYGYTYGDAAPGMSQDDADAFAALGRSMADANGYTPQQSSDLYITDGGIDDWLWGAHKIFGFTFEMYPRTFLPGFYPPDEQIVPQTSRNKEAVLRLLEYADCVYRIIGRQARYC</sequence>
<feature type="compositionally biased region" description="Basic and acidic residues" evidence="15">
    <location>
        <begin position="35"/>
        <end position="44"/>
    </location>
</feature>
<feature type="region of interest" description="Disordered" evidence="15">
    <location>
        <begin position="21"/>
        <end position="44"/>
    </location>
</feature>
<comment type="cofactor">
    <cofactor evidence="1">
        <name>Zn(2+)</name>
        <dbReference type="ChEBI" id="CHEBI:29105"/>
    </cofactor>
</comment>
<dbReference type="GO" id="GO:0006508">
    <property type="term" value="P:proteolysis"/>
    <property type="evidence" value="ECO:0007669"/>
    <property type="project" value="UniProtKB-KW"/>
</dbReference>